<protein>
    <submittedName>
        <fullName evidence="1">Uncharacterized protein</fullName>
    </submittedName>
</protein>
<reference evidence="1 2" key="1">
    <citation type="submission" date="2024-04" db="EMBL/GenBank/DDBJ databases">
        <title>The reference genome of an endangered Asteraceae, Deinandra increscens subsp. villosa, native to the Central Coast of California.</title>
        <authorList>
            <person name="Guilliams M."/>
            <person name="Hasenstab-Lehman K."/>
            <person name="Meyer R."/>
            <person name="Mcevoy S."/>
        </authorList>
    </citation>
    <scope>NUCLEOTIDE SEQUENCE [LARGE SCALE GENOMIC DNA]</scope>
    <source>
        <tissue evidence="1">Leaf</tissue>
    </source>
</reference>
<comment type="caution">
    <text evidence="1">The sequence shown here is derived from an EMBL/GenBank/DDBJ whole genome shotgun (WGS) entry which is preliminary data.</text>
</comment>
<dbReference type="EMBL" id="JBCNJP010000007">
    <property type="protein sequence ID" value="KAK9077249.1"/>
    <property type="molecule type" value="Genomic_DNA"/>
</dbReference>
<proteinExistence type="predicted"/>
<gene>
    <name evidence="1" type="ORF">SSX86_005586</name>
</gene>
<accession>A0AAP0H8N2</accession>
<keyword evidence="2" id="KW-1185">Reference proteome</keyword>
<evidence type="ECO:0000313" key="2">
    <source>
        <dbReference type="Proteomes" id="UP001408789"/>
    </source>
</evidence>
<sequence length="111" mass="12441">MEREGIRDDCLICFYFSFICLVAGSAFEDATTLVSNISKFTHKDHAVSLCTLLPTKGKSSSEMEHDKKCVSVILAKDQCQPTEFYDLLNVYSKPNGLKEIKQNVEELAASR</sequence>
<evidence type="ECO:0000313" key="1">
    <source>
        <dbReference type="EMBL" id="KAK9077249.1"/>
    </source>
</evidence>
<name>A0AAP0H8N2_9ASTR</name>
<dbReference type="Proteomes" id="UP001408789">
    <property type="component" value="Unassembled WGS sequence"/>
</dbReference>
<organism evidence="1 2">
    <name type="scientific">Deinandra increscens subsp. villosa</name>
    <dbReference type="NCBI Taxonomy" id="3103831"/>
    <lineage>
        <taxon>Eukaryota</taxon>
        <taxon>Viridiplantae</taxon>
        <taxon>Streptophyta</taxon>
        <taxon>Embryophyta</taxon>
        <taxon>Tracheophyta</taxon>
        <taxon>Spermatophyta</taxon>
        <taxon>Magnoliopsida</taxon>
        <taxon>eudicotyledons</taxon>
        <taxon>Gunneridae</taxon>
        <taxon>Pentapetalae</taxon>
        <taxon>asterids</taxon>
        <taxon>campanulids</taxon>
        <taxon>Asterales</taxon>
        <taxon>Asteraceae</taxon>
        <taxon>Asteroideae</taxon>
        <taxon>Heliantheae alliance</taxon>
        <taxon>Madieae</taxon>
        <taxon>Madiinae</taxon>
        <taxon>Deinandra</taxon>
    </lineage>
</organism>
<dbReference type="AlphaFoldDB" id="A0AAP0H8N2"/>